<organism evidence="1 2">
    <name type="scientific">Pan troglodytes</name>
    <name type="common">Chimpanzee</name>
    <dbReference type="NCBI Taxonomy" id="9598"/>
    <lineage>
        <taxon>Eukaryota</taxon>
        <taxon>Metazoa</taxon>
        <taxon>Chordata</taxon>
        <taxon>Craniata</taxon>
        <taxon>Vertebrata</taxon>
        <taxon>Euteleostomi</taxon>
        <taxon>Mammalia</taxon>
        <taxon>Eutheria</taxon>
        <taxon>Euarchontoglires</taxon>
        <taxon>Primates</taxon>
        <taxon>Haplorrhini</taxon>
        <taxon>Catarrhini</taxon>
        <taxon>Hominidae</taxon>
        <taxon>Pan</taxon>
    </lineage>
</organism>
<proteinExistence type="predicted"/>
<sequence>MRRTAFILGSGLLSFVAFWNSVTWCHPSALSLLLELQWASIGG</sequence>
<dbReference type="Proteomes" id="UP000236370">
    <property type="component" value="Unassembled WGS sequence"/>
</dbReference>
<evidence type="ECO:0000313" key="1">
    <source>
        <dbReference type="EMBL" id="PNI72125.1"/>
    </source>
</evidence>
<gene>
    <name evidence="1" type="ORF">CK820_G0010159</name>
</gene>
<dbReference type="EMBL" id="NBAG03000228">
    <property type="protein sequence ID" value="PNI72125.1"/>
    <property type="molecule type" value="Genomic_DNA"/>
</dbReference>
<name>A0A2J8NK34_PANTR</name>
<reference evidence="1 2" key="1">
    <citation type="submission" date="2017-12" db="EMBL/GenBank/DDBJ databases">
        <title>High-resolution comparative analysis of great ape genomes.</title>
        <authorList>
            <person name="Pollen A."/>
            <person name="Hastie A."/>
            <person name="Hormozdiari F."/>
            <person name="Dougherty M."/>
            <person name="Liu R."/>
            <person name="Chaisson M."/>
            <person name="Hoppe E."/>
            <person name="Hill C."/>
            <person name="Pang A."/>
            <person name="Hillier L."/>
            <person name="Baker C."/>
            <person name="Armstrong J."/>
            <person name="Shendure J."/>
            <person name="Paten B."/>
            <person name="Wilson R."/>
            <person name="Chao H."/>
            <person name="Schneider V."/>
            <person name="Ventura M."/>
            <person name="Kronenberg Z."/>
            <person name="Murali S."/>
            <person name="Gordon D."/>
            <person name="Cantsilieris S."/>
            <person name="Munson K."/>
            <person name="Nelson B."/>
            <person name="Raja A."/>
            <person name="Underwood J."/>
            <person name="Diekhans M."/>
            <person name="Fiddes I."/>
            <person name="Haussler D."/>
            <person name="Eichler E."/>
        </authorList>
    </citation>
    <scope>NUCLEOTIDE SEQUENCE [LARGE SCALE GENOMIC DNA]</scope>
    <source>
        <strain evidence="1">Yerkes chimp pedigree #C0471</strain>
    </source>
</reference>
<dbReference type="AlphaFoldDB" id="A0A2J8NK34"/>
<accession>A0A2J8NK34</accession>
<comment type="caution">
    <text evidence="1">The sequence shown here is derived from an EMBL/GenBank/DDBJ whole genome shotgun (WGS) entry which is preliminary data.</text>
</comment>
<evidence type="ECO:0000313" key="2">
    <source>
        <dbReference type="Proteomes" id="UP000236370"/>
    </source>
</evidence>
<protein>
    <submittedName>
        <fullName evidence="1">FAXDC2 isoform 8</fullName>
    </submittedName>
</protein>